<evidence type="ECO:0000313" key="2">
    <source>
        <dbReference type="EMBL" id="TQE09318.1"/>
    </source>
</evidence>
<organism evidence="2 3">
    <name type="scientific">Malus baccata</name>
    <name type="common">Siberian crab apple</name>
    <name type="synonym">Pyrus baccata</name>
    <dbReference type="NCBI Taxonomy" id="106549"/>
    <lineage>
        <taxon>Eukaryota</taxon>
        <taxon>Viridiplantae</taxon>
        <taxon>Streptophyta</taxon>
        <taxon>Embryophyta</taxon>
        <taxon>Tracheophyta</taxon>
        <taxon>Spermatophyta</taxon>
        <taxon>Magnoliopsida</taxon>
        <taxon>eudicotyledons</taxon>
        <taxon>Gunneridae</taxon>
        <taxon>Pentapetalae</taxon>
        <taxon>rosids</taxon>
        <taxon>fabids</taxon>
        <taxon>Rosales</taxon>
        <taxon>Rosaceae</taxon>
        <taxon>Amygdaloideae</taxon>
        <taxon>Maleae</taxon>
        <taxon>Malus</taxon>
    </lineage>
</organism>
<protein>
    <submittedName>
        <fullName evidence="2">Uncharacterized protein</fullName>
    </submittedName>
</protein>
<accession>A0A540NE59</accession>
<keyword evidence="3" id="KW-1185">Reference proteome</keyword>
<feature type="compositionally biased region" description="Basic and acidic residues" evidence="1">
    <location>
        <begin position="18"/>
        <end position="28"/>
    </location>
</feature>
<dbReference type="AlphaFoldDB" id="A0A540NE59"/>
<evidence type="ECO:0000256" key="1">
    <source>
        <dbReference type="SAM" id="MobiDB-lite"/>
    </source>
</evidence>
<proteinExistence type="predicted"/>
<feature type="region of interest" description="Disordered" evidence="1">
    <location>
        <begin position="1"/>
        <end position="48"/>
    </location>
</feature>
<name>A0A540NE59_MALBA</name>
<sequence length="226" mass="25667">MFDDVQPCRNATPEDESKDFADVDHDSEATPSSKPKGKAKTRHQGKGVLPSSSCLAVNNINDGAQSLLHILEFRLDGDLGEGQVVYLREEDEDTEVSEHNSHIDEAVDVNETAGPFGSMPLLAIKSTYTHWLLCGSGFFTALLNFEGTLNINHINVDLYFLRKRSMERLRDFRDWWKLLTFVSRVFLLKFVDYLSTGLDIDDVHPRNMGFFILKLAIKFIRDHAFV</sequence>
<dbReference type="EMBL" id="VIEB01000059">
    <property type="protein sequence ID" value="TQE09318.1"/>
    <property type="molecule type" value="Genomic_DNA"/>
</dbReference>
<dbReference type="Proteomes" id="UP000315295">
    <property type="component" value="Unassembled WGS sequence"/>
</dbReference>
<evidence type="ECO:0000313" key="3">
    <source>
        <dbReference type="Proteomes" id="UP000315295"/>
    </source>
</evidence>
<feature type="compositionally biased region" description="Basic residues" evidence="1">
    <location>
        <begin position="35"/>
        <end position="45"/>
    </location>
</feature>
<reference evidence="2 3" key="1">
    <citation type="journal article" date="2019" name="G3 (Bethesda)">
        <title>Sequencing of a Wild Apple (Malus baccata) Genome Unravels the Differences Between Cultivated and Wild Apple Species Regarding Disease Resistance and Cold Tolerance.</title>
        <authorList>
            <person name="Chen X."/>
        </authorList>
    </citation>
    <scope>NUCLEOTIDE SEQUENCE [LARGE SCALE GENOMIC DNA]</scope>
    <source>
        <strain evidence="3">cv. Shandingzi</strain>
        <tissue evidence="2">Leaves</tissue>
    </source>
</reference>
<comment type="caution">
    <text evidence="2">The sequence shown here is derived from an EMBL/GenBank/DDBJ whole genome shotgun (WGS) entry which is preliminary data.</text>
</comment>
<gene>
    <name evidence="2" type="ORF">C1H46_005054</name>
</gene>